<keyword evidence="3" id="KW-1185">Reference proteome</keyword>
<dbReference type="GO" id="GO:0005886">
    <property type="term" value="C:plasma membrane"/>
    <property type="evidence" value="ECO:0007669"/>
    <property type="project" value="TreeGrafter"/>
</dbReference>
<dbReference type="AlphaFoldDB" id="A0A6G0XMW4"/>
<dbReference type="Gene3D" id="3.40.50.450">
    <property type="match status" value="2"/>
</dbReference>
<evidence type="ECO:0000313" key="2">
    <source>
        <dbReference type="EMBL" id="KAF0741811.1"/>
    </source>
</evidence>
<accession>A0A6G0XMW4</accession>
<sequence>MSADLGLPPKHAALTRSYSSPDVHPHVQSHVKPRPPPYNHRSSSLPSSPPDSPKAVHEASPVDVFLGGSCNPTTWRRDIAIPLLEAANITYYNPQVDEWYEELIELESRAKDTASFVLFVIDNLTRSIVSMNEAAEFMCCGRRVVLVVEDMPLEDVVLEGTTISAHEISDLNAARACLRHFSRHYPQTTLCRSVADAVAVIQHHLDANSPSPFSLRSSRLRKRSSVILSQMKAKNFSLQRSSSSSSIHEFDSASDDESGDTPPPSKKLVYLGGNITNTHWRATFAIPMLQKAGLPYYSPRGDFQSYSSRSRSHEELKADKLMKHKAALLLIVIPSNCRSIASMIDTIGLICSGRAVILVIEPMQEGMPMEDGSLVWGREFKDLRRARLYLEETAQRHDINIYSSVDNAVQAIIDKAKKAH</sequence>
<dbReference type="PANTHER" id="PTHR36300">
    <property type="entry name" value="RAW, ISOFORM A"/>
    <property type="match status" value="1"/>
</dbReference>
<dbReference type="Pfam" id="PF15891">
    <property type="entry name" value="Nuc_deoxyri_tr2"/>
    <property type="match status" value="2"/>
</dbReference>
<feature type="region of interest" description="Disordered" evidence="1">
    <location>
        <begin position="1"/>
        <end position="57"/>
    </location>
</feature>
<dbReference type="PANTHER" id="PTHR36300:SF1">
    <property type="entry name" value="RAW, ISOFORM A"/>
    <property type="match status" value="1"/>
</dbReference>
<organism evidence="2 3">
    <name type="scientific">Aphanomyces euteiches</name>
    <dbReference type="NCBI Taxonomy" id="100861"/>
    <lineage>
        <taxon>Eukaryota</taxon>
        <taxon>Sar</taxon>
        <taxon>Stramenopiles</taxon>
        <taxon>Oomycota</taxon>
        <taxon>Saprolegniomycetes</taxon>
        <taxon>Saprolegniales</taxon>
        <taxon>Verrucalvaceae</taxon>
        <taxon>Aphanomyces</taxon>
    </lineage>
</organism>
<dbReference type="Proteomes" id="UP000481153">
    <property type="component" value="Unassembled WGS sequence"/>
</dbReference>
<evidence type="ECO:0000313" key="3">
    <source>
        <dbReference type="Proteomes" id="UP000481153"/>
    </source>
</evidence>
<name>A0A6G0XMW4_9STRA</name>
<protein>
    <submittedName>
        <fullName evidence="2">Uncharacterized protein</fullName>
    </submittedName>
</protein>
<comment type="caution">
    <text evidence="2">The sequence shown here is derived from an EMBL/GenBank/DDBJ whole genome shotgun (WGS) entry which is preliminary data.</text>
</comment>
<dbReference type="VEuPathDB" id="FungiDB:AeMF1_012478"/>
<dbReference type="EMBL" id="VJMJ01000034">
    <property type="protein sequence ID" value="KAF0741811.1"/>
    <property type="molecule type" value="Genomic_DNA"/>
</dbReference>
<evidence type="ECO:0000256" key="1">
    <source>
        <dbReference type="SAM" id="MobiDB-lite"/>
    </source>
</evidence>
<dbReference type="InterPro" id="IPR039470">
    <property type="entry name" value="Nuc_deoxyri_tr2"/>
</dbReference>
<proteinExistence type="predicted"/>
<reference evidence="2 3" key="1">
    <citation type="submission" date="2019-07" db="EMBL/GenBank/DDBJ databases">
        <title>Genomics analysis of Aphanomyces spp. identifies a new class of oomycete effector associated with host adaptation.</title>
        <authorList>
            <person name="Gaulin E."/>
        </authorList>
    </citation>
    <scope>NUCLEOTIDE SEQUENCE [LARGE SCALE GENOMIC DNA]</scope>
    <source>
        <strain evidence="2 3">ATCC 201684</strain>
    </source>
</reference>
<gene>
    <name evidence="2" type="ORF">Ae201684_003003</name>
</gene>
<feature type="region of interest" description="Disordered" evidence="1">
    <location>
        <begin position="247"/>
        <end position="266"/>
    </location>
</feature>